<dbReference type="WBParaSite" id="nRc.2.0.1.t13066-RA">
    <property type="protein sequence ID" value="nRc.2.0.1.t13066-RA"/>
    <property type="gene ID" value="nRc.2.0.1.g13066"/>
</dbReference>
<evidence type="ECO:0000313" key="2">
    <source>
        <dbReference type="Proteomes" id="UP000887565"/>
    </source>
</evidence>
<keyword evidence="2" id="KW-1185">Reference proteome</keyword>
<name>A0A915IFV1_ROMCU</name>
<proteinExistence type="predicted"/>
<keyword evidence="1" id="KW-0812">Transmembrane</keyword>
<keyword evidence="1" id="KW-1133">Transmembrane helix</keyword>
<sequence length="144" mass="16215">MQVATIATPHDSSMFALIVAIYFYSLSVPVTSQCCKFYEILNQSMSGISMSGAGDVCSNSTLANGNPNDPYFYPAAFGNYQAFVERGMKNLLIRVIFCTFEQAHCLKQEQQDYHSRQKVQLRSRLSFQQCGPGTIKLQGNWRDF</sequence>
<feature type="transmembrane region" description="Helical" evidence="1">
    <location>
        <begin position="12"/>
        <end position="30"/>
    </location>
</feature>
<reference evidence="3" key="1">
    <citation type="submission" date="2022-11" db="UniProtKB">
        <authorList>
            <consortium name="WormBaseParasite"/>
        </authorList>
    </citation>
    <scope>IDENTIFICATION</scope>
</reference>
<evidence type="ECO:0000313" key="3">
    <source>
        <dbReference type="WBParaSite" id="nRc.2.0.1.t13066-RA"/>
    </source>
</evidence>
<organism evidence="2 3">
    <name type="scientific">Romanomermis culicivorax</name>
    <name type="common">Nematode worm</name>
    <dbReference type="NCBI Taxonomy" id="13658"/>
    <lineage>
        <taxon>Eukaryota</taxon>
        <taxon>Metazoa</taxon>
        <taxon>Ecdysozoa</taxon>
        <taxon>Nematoda</taxon>
        <taxon>Enoplea</taxon>
        <taxon>Dorylaimia</taxon>
        <taxon>Mermithida</taxon>
        <taxon>Mermithoidea</taxon>
        <taxon>Mermithidae</taxon>
        <taxon>Romanomermis</taxon>
    </lineage>
</organism>
<protein>
    <submittedName>
        <fullName evidence="3">Uncharacterized protein</fullName>
    </submittedName>
</protein>
<dbReference type="Proteomes" id="UP000887565">
    <property type="component" value="Unplaced"/>
</dbReference>
<keyword evidence="1" id="KW-0472">Membrane</keyword>
<accession>A0A915IFV1</accession>
<dbReference type="AlphaFoldDB" id="A0A915IFV1"/>
<evidence type="ECO:0000256" key="1">
    <source>
        <dbReference type="SAM" id="Phobius"/>
    </source>
</evidence>